<proteinExistence type="predicted"/>
<keyword evidence="2" id="KW-1185">Reference proteome</keyword>
<evidence type="ECO:0000313" key="2">
    <source>
        <dbReference type="Proteomes" id="UP001519460"/>
    </source>
</evidence>
<gene>
    <name evidence="1" type="ORF">BaRGS_00000501</name>
</gene>
<evidence type="ECO:0000313" key="1">
    <source>
        <dbReference type="EMBL" id="KAK7508262.1"/>
    </source>
</evidence>
<dbReference type="EMBL" id="JACVVK020000002">
    <property type="protein sequence ID" value="KAK7508262.1"/>
    <property type="molecule type" value="Genomic_DNA"/>
</dbReference>
<dbReference type="Proteomes" id="UP001519460">
    <property type="component" value="Unassembled WGS sequence"/>
</dbReference>
<accession>A0ABD0M955</accession>
<sequence>MPAILRILQWSNDMAYPRALLDIRWGYTPPRPLTLRHWLKLGHPGCLSLSNPDVASFRRLHTAICRNNKDSLARLHLEPLQPSIMASGYRSEGGSNLRQLPGWGYCLTPETPNHRYFLVVCLWGGPAKRLTDECHYQWKSVSEEEKK</sequence>
<comment type="caution">
    <text evidence="1">The sequence shown here is derived from an EMBL/GenBank/DDBJ whole genome shotgun (WGS) entry which is preliminary data.</text>
</comment>
<name>A0ABD0M955_9CAEN</name>
<reference evidence="1 2" key="1">
    <citation type="journal article" date="2023" name="Sci. Data">
        <title>Genome assembly of the Korean intertidal mud-creeper Batillaria attramentaria.</title>
        <authorList>
            <person name="Patra A.K."/>
            <person name="Ho P.T."/>
            <person name="Jun S."/>
            <person name="Lee S.J."/>
            <person name="Kim Y."/>
            <person name="Won Y.J."/>
        </authorList>
    </citation>
    <scope>NUCLEOTIDE SEQUENCE [LARGE SCALE GENOMIC DNA]</scope>
    <source>
        <strain evidence="1">Wonlab-2016</strain>
    </source>
</reference>
<protein>
    <submittedName>
        <fullName evidence="1">Uncharacterized protein</fullName>
    </submittedName>
</protein>
<organism evidence="1 2">
    <name type="scientific">Batillaria attramentaria</name>
    <dbReference type="NCBI Taxonomy" id="370345"/>
    <lineage>
        <taxon>Eukaryota</taxon>
        <taxon>Metazoa</taxon>
        <taxon>Spiralia</taxon>
        <taxon>Lophotrochozoa</taxon>
        <taxon>Mollusca</taxon>
        <taxon>Gastropoda</taxon>
        <taxon>Caenogastropoda</taxon>
        <taxon>Sorbeoconcha</taxon>
        <taxon>Cerithioidea</taxon>
        <taxon>Batillariidae</taxon>
        <taxon>Batillaria</taxon>
    </lineage>
</organism>
<dbReference type="AlphaFoldDB" id="A0ABD0M955"/>